<dbReference type="EMBL" id="AP006498">
    <property type="protein sequence ID" value="BAM81747.1"/>
    <property type="molecule type" value="Genomic_DNA"/>
</dbReference>
<dbReference type="Gene3D" id="3.90.70.80">
    <property type="match status" value="1"/>
</dbReference>
<dbReference type="CDD" id="cd22748">
    <property type="entry name" value="OTU_OTUD6-like"/>
    <property type="match status" value="1"/>
</dbReference>
<dbReference type="AlphaFoldDB" id="M1VFK3"/>
<feature type="domain" description="OTU" evidence="2">
    <location>
        <begin position="71"/>
        <end position="255"/>
    </location>
</feature>
<evidence type="ECO:0000313" key="3">
    <source>
        <dbReference type="EMBL" id="BAM81747.1"/>
    </source>
</evidence>
<sequence>MEPGSPAGAGAEAPAFYSERKLSRKQLKKLAKAEREYEEERRKELEAAQAVDTAQKRELARIESILRTHALRMEYVEPDGHCLFRALVRQLRPLIQSGLFDTYFPAADTETRSALLTWSTIPDEMEAVWLLRKTLASFIRRRGTEFFPFIVGELDPQGTLLDASDDPAERVAQYCARLEDGTLWGGQPELQAVALALRCRVFVFADPEILPNGMLVMGADDASTDTGAESVTALRVSFHKQFFSLGEHYHAVVPADDSRGDARDPRISAS</sequence>
<dbReference type="PROSITE" id="PS50802">
    <property type="entry name" value="OTU"/>
    <property type="match status" value="1"/>
</dbReference>
<name>M1VFK3_CYAM1</name>
<dbReference type="InterPro" id="IPR050704">
    <property type="entry name" value="Peptidase_C85-like"/>
</dbReference>
<dbReference type="eggNOG" id="KOG2606">
    <property type="taxonomic scope" value="Eukaryota"/>
</dbReference>
<dbReference type="PANTHER" id="PTHR12419">
    <property type="entry name" value="OTU DOMAIN CONTAINING PROTEIN"/>
    <property type="match status" value="1"/>
</dbReference>
<dbReference type="InterPro" id="IPR003323">
    <property type="entry name" value="OTU_dom"/>
</dbReference>
<dbReference type="Proteomes" id="UP000007014">
    <property type="component" value="Chromosome 16"/>
</dbReference>
<gene>
    <name evidence="3" type="ORF">CYME_CMP099C</name>
</gene>
<dbReference type="InterPro" id="IPR038765">
    <property type="entry name" value="Papain-like_cys_pep_sf"/>
</dbReference>
<dbReference type="GO" id="GO:0016579">
    <property type="term" value="P:protein deubiquitination"/>
    <property type="evidence" value="ECO:0007669"/>
    <property type="project" value="TreeGrafter"/>
</dbReference>
<dbReference type="GeneID" id="16996038"/>
<evidence type="ECO:0000256" key="1">
    <source>
        <dbReference type="SAM" id="Coils"/>
    </source>
</evidence>
<keyword evidence="1" id="KW-0175">Coiled coil</keyword>
<dbReference type="SUPFAM" id="SSF54001">
    <property type="entry name" value="Cysteine proteinases"/>
    <property type="match status" value="1"/>
</dbReference>
<reference evidence="3 4" key="2">
    <citation type="journal article" date="2007" name="BMC Biol.">
        <title>A 100%-complete sequence reveals unusually simple genomic features in the hot-spring red alga Cyanidioschyzon merolae.</title>
        <authorList>
            <person name="Nozaki H."/>
            <person name="Takano H."/>
            <person name="Misumi O."/>
            <person name="Terasawa K."/>
            <person name="Matsuzaki M."/>
            <person name="Maruyama S."/>
            <person name="Nishida K."/>
            <person name="Yagisawa F."/>
            <person name="Yoshida Y."/>
            <person name="Fujiwara T."/>
            <person name="Takio S."/>
            <person name="Tamura K."/>
            <person name="Chung S.J."/>
            <person name="Nakamura S."/>
            <person name="Kuroiwa H."/>
            <person name="Tanaka K."/>
            <person name="Sato N."/>
            <person name="Kuroiwa T."/>
        </authorList>
    </citation>
    <scope>NUCLEOTIDE SEQUENCE [LARGE SCALE GENOMIC DNA]</scope>
    <source>
        <strain evidence="3 4">10D</strain>
    </source>
</reference>
<dbReference type="Gramene" id="CMP099CT">
    <property type="protein sequence ID" value="CMP099CT"/>
    <property type="gene ID" value="CMP099C"/>
</dbReference>
<evidence type="ECO:0000259" key="2">
    <source>
        <dbReference type="PROSITE" id="PS50802"/>
    </source>
</evidence>
<dbReference type="OrthoDB" id="5749at2759"/>
<dbReference type="RefSeq" id="XP_005537783.1">
    <property type="nucleotide sequence ID" value="XM_005537726.1"/>
</dbReference>
<dbReference type="HOGENOM" id="CLU_1031905_0_0_1"/>
<feature type="coiled-coil region" evidence="1">
    <location>
        <begin position="20"/>
        <end position="50"/>
    </location>
</feature>
<proteinExistence type="predicted"/>
<organism evidence="3 4">
    <name type="scientific">Cyanidioschyzon merolae (strain NIES-3377 / 10D)</name>
    <name type="common">Unicellular red alga</name>
    <dbReference type="NCBI Taxonomy" id="280699"/>
    <lineage>
        <taxon>Eukaryota</taxon>
        <taxon>Rhodophyta</taxon>
        <taxon>Bangiophyceae</taxon>
        <taxon>Cyanidiales</taxon>
        <taxon>Cyanidiaceae</taxon>
        <taxon>Cyanidioschyzon</taxon>
    </lineage>
</organism>
<accession>M1VFK3</accession>
<dbReference type="Pfam" id="PF02338">
    <property type="entry name" value="OTU"/>
    <property type="match status" value="1"/>
</dbReference>
<evidence type="ECO:0000313" key="4">
    <source>
        <dbReference type="Proteomes" id="UP000007014"/>
    </source>
</evidence>
<dbReference type="KEGG" id="cme:CYME_CMP099C"/>
<keyword evidence="4" id="KW-1185">Reference proteome</keyword>
<dbReference type="OMA" id="QDQLVFS"/>
<protein>
    <recommendedName>
        <fullName evidence="2">OTU domain-containing protein</fullName>
    </recommendedName>
</protein>
<dbReference type="GO" id="GO:0004843">
    <property type="term" value="F:cysteine-type deubiquitinase activity"/>
    <property type="evidence" value="ECO:0007669"/>
    <property type="project" value="TreeGrafter"/>
</dbReference>
<reference evidence="3 4" key="1">
    <citation type="journal article" date="2004" name="Nature">
        <title>Genome sequence of the ultrasmall unicellular red alga Cyanidioschyzon merolae 10D.</title>
        <authorList>
            <person name="Matsuzaki M."/>
            <person name="Misumi O."/>
            <person name="Shin-i T."/>
            <person name="Maruyama S."/>
            <person name="Takahara M."/>
            <person name="Miyagishima S."/>
            <person name="Mori T."/>
            <person name="Nishida K."/>
            <person name="Yagisawa F."/>
            <person name="Nishida K."/>
            <person name="Yoshida Y."/>
            <person name="Nishimura Y."/>
            <person name="Nakao S."/>
            <person name="Kobayashi T."/>
            <person name="Momoyama Y."/>
            <person name="Higashiyama T."/>
            <person name="Minoda A."/>
            <person name="Sano M."/>
            <person name="Nomoto H."/>
            <person name="Oishi K."/>
            <person name="Hayashi H."/>
            <person name="Ohta F."/>
            <person name="Nishizaka S."/>
            <person name="Haga S."/>
            <person name="Miura S."/>
            <person name="Morishita T."/>
            <person name="Kabeya Y."/>
            <person name="Terasawa K."/>
            <person name="Suzuki Y."/>
            <person name="Ishii Y."/>
            <person name="Asakawa S."/>
            <person name="Takano H."/>
            <person name="Ohta N."/>
            <person name="Kuroiwa H."/>
            <person name="Tanaka K."/>
            <person name="Shimizu N."/>
            <person name="Sugano S."/>
            <person name="Sato N."/>
            <person name="Nozaki H."/>
            <person name="Ogasawara N."/>
            <person name="Kohara Y."/>
            <person name="Kuroiwa T."/>
        </authorList>
    </citation>
    <scope>NUCLEOTIDE SEQUENCE [LARGE SCALE GENOMIC DNA]</scope>
    <source>
        <strain evidence="3 4">10D</strain>
    </source>
</reference>
<dbReference type="PANTHER" id="PTHR12419:SF10">
    <property type="entry name" value="DEUBIQUITINASE OTUD6B"/>
    <property type="match status" value="1"/>
</dbReference>